<dbReference type="SUPFAM" id="SSF56801">
    <property type="entry name" value="Acetyl-CoA synthetase-like"/>
    <property type="match status" value="1"/>
</dbReference>
<keyword evidence="4" id="KW-0436">Ligase</keyword>
<evidence type="ECO:0000256" key="2">
    <source>
        <dbReference type="ARBA" id="ARBA00022450"/>
    </source>
</evidence>
<dbReference type="GO" id="GO:0006631">
    <property type="term" value="P:fatty acid metabolic process"/>
    <property type="evidence" value="ECO:0007669"/>
    <property type="project" value="TreeGrafter"/>
</dbReference>
<sequence length="645" mass="68347">MTVTEDAPITGLSRLIADRAAARPDAAALLAPDRTPLTYRALAERTEEIGQALNTFGIGRPHRVALVLPNGPDLATAFLGTAAYAQSAPLNPAYREQEFAFYLADMRADALLIEAGDDSPAVAVARELGLRVIELSSRPGTPAGVFELHCADRGTPVAATDGGPAGPEETALILHTSGTTDRPKLVPLTHANLHVAARNTGAAFALDERDLCLNPMPLFHAHGLTSTLLATLVRGAGIVCTPGFSDTGFYSWLEQFRPTWYTAVPAMHQALLSVADDHREVLAASRLRFIRSASAPLPGPTLTALEEAFHAPVIEAYGMTEAGSLVTSNPLPPGRRKLRSVGLPVGGPVAVLDKAGHPVPVGESGEIAIRGANVMAGYEANPEANSLAFTNGWLRTGDEGRLDEDGYLYVVGRSKEIINRGGSKVAPVEIDDALAGHPTVKLAVAFGVPHPTLGEDVAVAVVPRPGALVVERDLREYARERLADFKVPSRVFVVDDVPRSPTGKVQRLRLAERLATAAAAAAAASGHRAAPADPLARRIAAVWAEVLGTEEFGTEDNFFDLGGNSLLLKRVAARLGEQLGRDVPFLTLTMCPTVETLAAHLAEERGGSDGPGAAAPDARDRLDRGRDRLRRQLDRRRAGARKENS</sequence>
<dbReference type="Pfam" id="PF13193">
    <property type="entry name" value="AMP-binding_C"/>
    <property type="match status" value="1"/>
</dbReference>
<dbReference type="PANTHER" id="PTHR43201:SF5">
    <property type="entry name" value="MEDIUM-CHAIN ACYL-COA LIGASE ACSF2, MITOCHONDRIAL"/>
    <property type="match status" value="1"/>
</dbReference>
<evidence type="ECO:0000313" key="7">
    <source>
        <dbReference type="EMBL" id="OEV39755.1"/>
    </source>
</evidence>
<dbReference type="InterPro" id="IPR020806">
    <property type="entry name" value="PKS_PP-bd"/>
</dbReference>
<name>A0A1E7NGJ9_KITAU</name>
<dbReference type="Gene3D" id="1.10.1200.10">
    <property type="entry name" value="ACP-like"/>
    <property type="match status" value="1"/>
</dbReference>
<dbReference type="PROSITE" id="PS50075">
    <property type="entry name" value="CARRIER"/>
    <property type="match status" value="1"/>
</dbReference>
<dbReference type="Pfam" id="PF00501">
    <property type="entry name" value="AMP-binding"/>
    <property type="match status" value="1"/>
</dbReference>
<dbReference type="InterPro" id="IPR025110">
    <property type="entry name" value="AMP-bd_C"/>
</dbReference>
<dbReference type="SMART" id="SM00823">
    <property type="entry name" value="PKS_PP"/>
    <property type="match status" value="1"/>
</dbReference>
<dbReference type="PANTHER" id="PTHR43201">
    <property type="entry name" value="ACYL-COA SYNTHETASE"/>
    <property type="match status" value="1"/>
</dbReference>
<gene>
    <name evidence="7" type="ORF">HS99_0003640</name>
</gene>
<organism evidence="7 8">
    <name type="scientific">Kitasatospora aureofaciens</name>
    <name type="common">Streptomyces aureofaciens</name>
    <dbReference type="NCBI Taxonomy" id="1894"/>
    <lineage>
        <taxon>Bacteria</taxon>
        <taxon>Bacillati</taxon>
        <taxon>Actinomycetota</taxon>
        <taxon>Actinomycetes</taxon>
        <taxon>Kitasatosporales</taxon>
        <taxon>Streptomycetaceae</taxon>
        <taxon>Kitasatospora</taxon>
    </lineage>
</organism>
<reference evidence="7" key="1">
    <citation type="submission" date="2016-08" db="EMBL/GenBank/DDBJ databases">
        <title>Sequencing, Assembly and Comparative Genomics of S. aureofaciens ATCC 10762.</title>
        <authorList>
            <person name="Gradnigo J.S."/>
            <person name="Johnson N."/>
            <person name="Somerville G.A."/>
        </authorList>
    </citation>
    <scope>NUCLEOTIDE SEQUENCE [LARGE SCALE GENOMIC DNA]</scope>
    <source>
        <strain evidence="7">ATCC 10762</strain>
    </source>
</reference>
<dbReference type="InterPro" id="IPR000873">
    <property type="entry name" value="AMP-dep_synth/lig_dom"/>
</dbReference>
<accession>A0A1E7NGJ9</accession>
<evidence type="ECO:0000256" key="5">
    <source>
        <dbReference type="SAM" id="MobiDB-lite"/>
    </source>
</evidence>
<evidence type="ECO:0000259" key="6">
    <source>
        <dbReference type="PROSITE" id="PS50075"/>
    </source>
</evidence>
<evidence type="ECO:0000256" key="4">
    <source>
        <dbReference type="ARBA" id="ARBA00022598"/>
    </source>
</evidence>
<dbReference type="OrthoDB" id="9803968at2"/>
<dbReference type="Gene3D" id="3.40.50.12780">
    <property type="entry name" value="N-terminal domain of ligase-like"/>
    <property type="match status" value="1"/>
</dbReference>
<dbReference type="GO" id="GO:0031177">
    <property type="term" value="F:phosphopantetheine binding"/>
    <property type="evidence" value="ECO:0007669"/>
    <property type="project" value="InterPro"/>
</dbReference>
<evidence type="ECO:0000256" key="3">
    <source>
        <dbReference type="ARBA" id="ARBA00022553"/>
    </source>
</evidence>
<feature type="region of interest" description="Disordered" evidence="5">
    <location>
        <begin position="603"/>
        <end position="645"/>
    </location>
</feature>
<dbReference type="SUPFAM" id="SSF47336">
    <property type="entry name" value="ACP-like"/>
    <property type="match status" value="1"/>
</dbReference>
<feature type="compositionally biased region" description="Basic and acidic residues" evidence="5">
    <location>
        <begin position="617"/>
        <end position="645"/>
    </location>
</feature>
<evidence type="ECO:0000256" key="1">
    <source>
        <dbReference type="ARBA" id="ARBA00006432"/>
    </source>
</evidence>
<dbReference type="GO" id="GO:0017000">
    <property type="term" value="P:antibiotic biosynthetic process"/>
    <property type="evidence" value="ECO:0007669"/>
    <property type="project" value="UniProtKB-ARBA"/>
</dbReference>
<dbReference type="GO" id="GO:0031956">
    <property type="term" value="F:medium-chain fatty acid-CoA ligase activity"/>
    <property type="evidence" value="ECO:0007669"/>
    <property type="project" value="TreeGrafter"/>
</dbReference>
<dbReference type="InterPro" id="IPR036736">
    <property type="entry name" value="ACP-like_sf"/>
</dbReference>
<feature type="domain" description="Carrier" evidence="6">
    <location>
        <begin position="530"/>
        <end position="605"/>
    </location>
</feature>
<dbReference type="Gene3D" id="3.30.300.30">
    <property type="match status" value="1"/>
</dbReference>
<dbReference type="InterPro" id="IPR009081">
    <property type="entry name" value="PP-bd_ACP"/>
</dbReference>
<proteinExistence type="inferred from homology"/>
<keyword evidence="8" id="KW-1185">Reference proteome</keyword>
<dbReference type="EMBL" id="JPRF03000001">
    <property type="protein sequence ID" value="OEV39755.1"/>
    <property type="molecule type" value="Genomic_DNA"/>
</dbReference>
<keyword evidence="3" id="KW-0597">Phosphoprotein</keyword>
<keyword evidence="2" id="KW-0596">Phosphopantetheine</keyword>
<protein>
    <recommendedName>
        <fullName evidence="6">Carrier domain-containing protein</fullName>
    </recommendedName>
</protein>
<dbReference type="InterPro" id="IPR045851">
    <property type="entry name" value="AMP-bd_C_sf"/>
</dbReference>
<comment type="caution">
    <text evidence="7">The sequence shown here is derived from an EMBL/GenBank/DDBJ whole genome shotgun (WGS) entry which is preliminary data.</text>
</comment>
<comment type="similarity">
    <text evidence="1">Belongs to the ATP-dependent AMP-binding enzyme family.</text>
</comment>
<dbReference type="Proteomes" id="UP000037395">
    <property type="component" value="Unassembled WGS sequence"/>
</dbReference>
<dbReference type="RefSeq" id="WP_063737770.1">
    <property type="nucleotide sequence ID" value="NZ_JBIWMM010000003.1"/>
</dbReference>
<dbReference type="AlphaFoldDB" id="A0A1E7NGJ9"/>
<evidence type="ECO:0000313" key="8">
    <source>
        <dbReference type="Proteomes" id="UP000037395"/>
    </source>
</evidence>
<dbReference type="Pfam" id="PF00550">
    <property type="entry name" value="PP-binding"/>
    <property type="match status" value="1"/>
</dbReference>
<dbReference type="InterPro" id="IPR042099">
    <property type="entry name" value="ANL_N_sf"/>
</dbReference>